<name>A0A437BZV2_ORYJA</name>
<proteinExistence type="predicted"/>
<dbReference type="Proteomes" id="UP000283210">
    <property type="component" value="Chromosome 24"/>
</dbReference>
<sequence>MTGILLKWMDETDCSEPPLWPLHAIRPWLKSLPQRASPLRFSKRTRGDVWRFLWQWLIYEGRSQLSLILCEETEPHREDKVFCRCKRKARTMHSPPVEG</sequence>
<reference evidence="1 2" key="1">
    <citation type="submission" date="2018-11" db="EMBL/GenBank/DDBJ databases">
        <authorList>
            <person name="Lopez-Roques C."/>
            <person name="Donnadieu C."/>
            <person name="Bouchez O."/>
            <person name="Klopp C."/>
            <person name="Cabau C."/>
            <person name="Zahm M."/>
        </authorList>
    </citation>
    <scope>NUCLEOTIDE SEQUENCE [LARGE SCALE GENOMIC DNA]</scope>
    <source>
        <strain evidence="1">RS831</strain>
        <tissue evidence="1">Whole body</tissue>
    </source>
</reference>
<accession>A0A437BZV2</accession>
<dbReference type="EMBL" id="CM012460">
    <property type="protein sequence ID" value="RVE55984.1"/>
    <property type="molecule type" value="Genomic_DNA"/>
</dbReference>
<evidence type="ECO:0000313" key="2">
    <source>
        <dbReference type="Proteomes" id="UP000283210"/>
    </source>
</evidence>
<protein>
    <submittedName>
        <fullName evidence="1">Uncharacterized protein</fullName>
    </submittedName>
</protein>
<gene>
    <name evidence="1" type="ORF">OJAV_G00231690</name>
</gene>
<evidence type="ECO:0000313" key="1">
    <source>
        <dbReference type="EMBL" id="RVE55984.1"/>
    </source>
</evidence>
<organism evidence="1 2">
    <name type="scientific">Oryzias javanicus</name>
    <name type="common">Javanese ricefish</name>
    <name type="synonym">Aplocheilus javanicus</name>
    <dbReference type="NCBI Taxonomy" id="123683"/>
    <lineage>
        <taxon>Eukaryota</taxon>
        <taxon>Metazoa</taxon>
        <taxon>Chordata</taxon>
        <taxon>Craniata</taxon>
        <taxon>Vertebrata</taxon>
        <taxon>Euteleostomi</taxon>
        <taxon>Actinopterygii</taxon>
        <taxon>Neopterygii</taxon>
        <taxon>Teleostei</taxon>
        <taxon>Neoteleostei</taxon>
        <taxon>Acanthomorphata</taxon>
        <taxon>Ovalentaria</taxon>
        <taxon>Atherinomorphae</taxon>
        <taxon>Beloniformes</taxon>
        <taxon>Adrianichthyidae</taxon>
        <taxon>Oryziinae</taxon>
        <taxon>Oryzias</taxon>
    </lineage>
</organism>
<reference evidence="1 2" key="2">
    <citation type="submission" date="2019-01" db="EMBL/GenBank/DDBJ databases">
        <title>A chromosome length genome reference of the Java medaka (oryzias javanicus).</title>
        <authorList>
            <person name="Herpin A."/>
            <person name="Takehana Y."/>
            <person name="Naruse K."/>
            <person name="Ansai S."/>
            <person name="Kawaguchi M."/>
        </authorList>
    </citation>
    <scope>NUCLEOTIDE SEQUENCE [LARGE SCALE GENOMIC DNA]</scope>
    <source>
        <strain evidence="1">RS831</strain>
        <tissue evidence="1">Whole body</tissue>
    </source>
</reference>
<dbReference type="AlphaFoldDB" id="A0A437BZV2"/>
<keyword evidence="2" id="KW-1185">Reference proteome</keyword>